<gene>
    <name evidence="3" type="ORF">CAL20_10625</name>
</gene>
<reference evidence="3 4" key="1">
    <citation type="submission" date="2017-05" db="EMBL/GenBank/DDBJ databases">
        <title>Complete and WGS of Bordetella genogroups.</title>
        <authorList>
            <person name="Spilker T."/>
            <person name="LiPuma J."/>
        </authorList>
    </citation>
    <scope>NUCLEOTIDE SEQUENCE [LARGE SCALE GENOMIC DNA]</scope>
    <source>
        <strain evidence="3 4">AU9919</strain>
    </source>
</reference>
<evidence type="ECO:0000313" key="4">
    <source>
        <dbReference type="Proteomes" id="UP000216885"/>
    </source>
</evidence>
<feature type="chain" id="PRO_5011809397" evidence="2">
    <location>
        <begin position="25"/>
        <end position="502"/>
    </location>
</feature>
<comment type="similarity">
    <text evidence="1 2">Belongs to the outer membrane factor (OMF) (TC 1.B.17) family.</text>
</comment>
<dbReference type="InterPro" id="IPR010131">
    <property type="entry name" value="MdtP/NodT-like"/>
</dbReference>
<sequence length="502" mass="53628">MNFRMRLSFLTATLATALAGCSLAPTYERPEAPVSAAYPTGEAYTQTGQSQGTARGPVADIGWRDFYSDPLLQKLISMALTANRDLRVAALNVEEARAQYRIQRADLLPGVGVGGDGSVQRLPADLSSTGSSNITRSYQVGGTASWELDLFGRIRSLSDQALETYLAQDETRIATQLSLISETAIAYLTLRADQELLSLTQSTLTSQQDSYQLTKQSYDAGVATELDLSQAEVSLRTAQRDLSTYTRLVAQARNALVLLVGQPLPDDVVAQLNQARTLPDGIVPETLPAGLPSDLLARRPDIRAAEHQLKAANAYIGAARAAFFPTISLTGSAGTASSSLGGLFDAGSGAWSFAPSITMPIFAGGSLWAGLDVAKVRKNIQIATYEQTIQTAFREVADALAGQGTYQTQIVAQQQLVAAYQRAYDLSRQRFDQGVDDYLSVLDSQRSLFAAQQVLVETRLSRLSNLITLYQVLGGGWTEKTVAAQDVGTAAAAQGSATPAVK</sequence>
<proteinExistence type="inferred from homology"/>
<dbReference type="NCBIfam" id="TIGR01845">
    <property type="entry name" value="outer_NodT"/>
    <property type="match status" value="1"/>
</dbReference>
<dbReference type="GO" id="GO:0015562">
    <property type="term" value="F:efflux transmembrane transporter activity"/>
    <property type="evidence" value="ECO:0007669"/>
    <property type="project" value="InterPro"/>
</dbReference>
<dbReference type="SUPFAM" id="SSF56954">
    <property type="entry name" value="Outer membrane efflux proteins (OEP)"/>
    <property type="match status" value="1"/>
</dbReference>
<dbReference type="AlphaFoldDB" id="A0A261U6N9"/>
<evidence type="ECO:0000313" key="3">
    <source>
        <dbReference type="EMBL" id="OZI56920.1"/>
    </source>
</evidence>
<keyword evidence="2" id="KW-0472">Membrane</keyword>
<keyword evidence="4" id="KW-1185">Reference proteome</keyword>
<comment type="caution">
    <text evidence="3">The sequence shown here is derived from an EMBL/GenBank/DDBJ whole genome shotgun (WGS) entry which is preliminary data.</text>
</comment>
<dbReference type="RefSeq" id="WP_094837839.1">
    <property type="nucleotide sequence ID" value="NZ_NEVQ01000013.1"/>
</dbReference>
<dbReference type="PROSITE" id="PS51257">
    <property type="entry name" value="PROKAR_LIPOPROTEIN"/>
    <property type="match status" value="1"/>
</dbReference>
<protein>
    <submittedName>
        <fullName evidence="3">Multidrug transporter</fullName>
    </submittedName>
</protein>
<evidence type="ECO:0000256" key="1">
    <source>
        <dbReference type="ARBA" id="ARBA00007613"/>
    </source>
</evidence>
<feature type="signal peptide" evidence="2">
    <location>
        <begin position="1"/>
        <end position="24"/>
    </location>
</feature>
<keyword evidence="2" id="KW-1134">Transmembrane beta strand</keyword>
<dbReference type="EMBL" id="NEVQ01000013">
    <property type="protein sequence ID" value="OZI56920.1"/>
    <property type="molecule type" value="Genomic_DNA"/>
</dbReference>
<keyword evidence="2" id="KW-0812">Transmembrane</keyword>
<dbReference type="InterPro" id="IPR003423">
    <property type="entry name" value="OMP_efflux"/>
</dbReference>
<name>A0A261U6N9_9BORD</name>
<comment type="subcellular location">
    <subcellularLocation>
        <location evidence="2">Cell membrane</location>
        <topology evidence="2">Lipid-anchor</topology>
    </subcellularLocation>
</comment>
<keyword evidence="2" id="KW-0449">Lipoprotein</keyword>
<dbReference type="PANTHER" id="PTHR30203">
    <property type="entry name" value="OUTER MEMBRANE CATION EFFLUX PROTEIN"/>
    <property type="match status" value="1"/>
</dbReference>
<dbReference type="Gene3D" id="2.20.200.10">
    <property type="entry name" value="Outer membrane efflux proteins (OEP)"/>
    <property type="match status" value="1"/>
</dbReference>
<keyword evidence="2" id="KW-0564">Palmitate</keyword>
<dbReference type="GO" id="GO:0005886">
    <property type="term" value="C:plasma membrane"/>
    <property type="evidence" value="ECO:0007669"/>
    <property type="project" value="UniProtKB-SubCell"/>
</dbReference>
<keyword evidence="2" id="KW-0732">Signal</keyword>
<evidence type="ECO:0000256" key="2">
    <source>
        <dbReference type="RuleBase" id="RU362097"/>
    </source>
</evidence>
<dbReference type="Proteomes" id="UP000216885">
    <property type="component" value="Unassembled WGS sequence"/>
</dbReference>
<dbReference type="PANTHER" id="PTHR30203:SF32">
    <property type="entry name" value="CATION EFFLUX SYSTEM PROTEIN CUSC"/>
    <property type="match status" value="1"/>
</dbReference>
<dbReference type="Gene3D" id="1.20.1600.10">
    <property type="entry name" value="Outer membrane efflux proteins (OEP)"/>
    <property type="match status" value="1"/>
</dbReference>
<accession>A0A261U6N9</accession>
<dbReference type="Pfam" id="PF02321">
    <property type="entry name" value="OEP"/>
    <property type="match status" value="2"/>
</dbReference>
<organism evidence="3 4">
    <name type="scientific">Bordetella genomosp. 4</name>
    <dbReference type="NCBI Taxonomy" id="463044"/>
    <lineage>
        <taxon>Bacteria</taxon>
        <taxon>Pseudomonadati</taxon>
        <taxon>Pseudomonadota</taxon>
        <taxon>Betaproteobacteria</taxon>
        <taxon>Burkholderiales</taxon>
        <taxon>Alcaligenaceae</taxon>
        <taxon>Bordetella</taxon>
    </lineage>
</organism>